<dbReference type="Gene3D" id="2.30.110.10">
    <property type="entry name" value="Electron Transport, Fmn-binding Protein, Chain A"/>
    <property type="match status" value="1"/>
</dbReference>
<gene>
    <name evidence="1" type="ORF">SAMN05660462_01198</name>
</gene>
<dbReference type="Proteomes" id="UP000198625">
    <property type="component" value="Unassembled WGS sequence"/>
</dbReference>
<evidence type="ECO:0000313" key="2">
    <source>
        <dbReference type="Proteomes" id="UP000198625"/>
    </source>
</evidence>
<evidence type="ECO:0008006" key="3">
    <source>
        <dbReference type="Google" id="ProtNLM"/>
    </source>
</evidence>
<reference evidence="1 2" key="1">
    <citation type="submission" date="2016-10" db="EMBL/GenBank/DDBJ databases">
        <authorList>
            <person name="de Groot N.N."/>
        </authorList>
    </citation>
    <scope>NUCLEOTIDE SEQUENCE [LARGE SCALE GENOMIC DNA]</scope>
    <source>
        <strain evidence="1 2">DSM 21650</strain>
    </source>
</reference>
<dbReference type="STRING" id="415015.SAMN05660462_01198"/>
<evidence type="ECO:0000313" key="1">
    <source>
        <dbReference type="EMBL" id="SDY91084.1"/>
    </source>
</evidence>
<proteinExistence type="predicted"/>
<dbReference type="SUPFAM" id="SSF50475">
    <property type="entry name" value="FMN-binding split barrel"/>
    <property type="match status" value="1"/>
</dbReference>
<dbReference type="OrthoDB" id="9794935at2"/>
<accession>A0A1H3NQG1</accession>
<dbReference type="InterPro" id="IPR012349">
    <property type="entry name" value="Split_barrel_FMN-bd"/>
</dbReference>
<protein>
    <recommendedName>
        <fullName evidence="3">Nitroimidazol reductase NimA, pyridoxamine 5'-phosphate oxidase superfamily</fullName>
    </recommendedName>
</protein>
<dbReference type="RefSeq" id="WP_091728587.1">
    <property type="nucleotide sequence ID" value="NZ_FNQE01000011.1"/>
</dbReference>
<name>A0A1H3NQG1_9FIRM</name>
<dbReference type="AlphaFoldDB" id="A0A1H3NQG1"/>
<dbReference type="PANTHER" id="PTHR34071">
    <property type="entry name" value="5-NITROIMIDAZOLE ANTIBIOTICS RESISTANCE PROTEIN, NIMA-FAMILY-RELATED PROTEIN-RELATED"/>
    <property type="match status" value="1"/>
</dbReference>
<dbReference type="PANTHER" id="PTHR34071:SF2">
    <property type="entry name" value="FLAVIN-NUCLEOTIDE-BINDING PROTEIN"/>
    <property type="match status" value="1"/>
</dbReference>
<dbReference type="EMBL" id="FNQE01000011">
    <property type="protein sequence ID" value="SDY91084.1"/>
    <property type="molecule type" value="Genomic_DNA"/>
</dbReference>
<sequence>MRRKDREMDREFGLKVIDKSIYGVLSMVDNDNELYGVPLSIARDGNTLYFHSAMDGRKVKALKENPKVSVVFVGETKIPEIYSNEELDEIMKDKSKAGILSSKVFTTEFESAIVVGRVKLVEDDEERVRGLRLICEKYTPTKMVYFPMAVKAGLKGTNVYSIEIEEITAKRKKYNVNGEELKWGRIE</sequence>
<dbReference type="Pfam" id="PF12900">
    <property type="entry name" value="Pyridox_ox_2"/>
    <property type="match status" value="1"/>
</dbReference>
<dbReference type="InterPro" id="IPR024747">
    <property type="entry name" value="Pyridox_Oxase-rel"/>
</dbReference>
<keyword evidence="2" id="KW-1185">Reference proteome</keyword>
<organism evidence="1 2">
    <name type="scientific">Proteiniborus ethanoligenes</name>
    <dbReference type="NCBI Taxonomy" id="415015"/>
    <lineage>
        <taxon>Bacteria</taxon>
        <taxon>Bacillati</taxon>
        <taxon>Bacillota</taxon>
        <taxon>Clostridia</taxon>
        <taxon>Eubacteriales</taxon>
        <taxon>Proteiniborus</taxon>
    </lineage>
</organism>